<dbReference type="OrthoDB" id="9777638at2"/>
<gene>
    <name evidence="1" type="ORF">PAI11_08460</name>
</gene>
<dbReference type="AlphaFoldDB" id="H0E233"/>
<dbReference type="GO" id="GO:0008168">
    <property type="term" value="F:methyltransferase activity"/>
    <property type="evidence" value="ECO:0007669"/>
    <property type="project" value="UniProtKB-KW"/>
</dbReference>
<dbReference type="PANTHER" id="PTHR42912">
    <property type="entry name" value="METHYLTRANSFERASE"/>
    <property type="match status" value="1"/>
</dbReference>
<dbReference type="Proteomes" id="UP000005143">
    <property type="component" value="Unassembled WGS sequence"/>
</dbReference>
<dbReference type="RefSeq" id="WP_007571272.1">
    <property type="nucleotide sequence ID" value="NZ_AGUD01000039.1"/>
</dbReference>
<reference evidence="1 2" key="1">
    <citation type="journal article" date="2013" name="Biodegradation">
        <title>Quantitative proteomic analysis of ibuprofen-degrading Patulibacter sp. strain I11.</title>
        <authorList>
            <person name="Almeida B."/>
            <person name="Kjeldal H."/>
            <person name="Lolas I."/>
            <person name="Knudsen A.D."/>
            <person name="Carvalho G."/>
            <person name="Nielsen K.L."/>
            <person name="Barreto Crespo M.T."/>
            <person name="Stensballe A."/>
            <person name="Nielsen J.L."/>
        </authorList>
    </citation>
    <scope>NUCLEOTIDE SEQUENCE [LARGE SCALE GENOMIC DNA]</scope>
    <source>
        <strain evidence="1 2">I11</strain>
    </source>
</reference>
<name>H0E233_9ACTN</name>
<dbReference type="EMBL" id="AGUD01000039">
    <property type="protein sequence ID" value="EHN12243.1"/>
    <property type="molecule type" value="Genomic_DNA"/>
</dbReference>
<keyword evidence="2" id="KW-1185">Reference proteome</keyword>
<sequence length="290" mass="31327">MSDAPEPDLDEQRARSRQQWESQAAVWERLRPWQQAAFEPISHWMVDAISPQPGHVVLEAAAGLGDTGLLAAELVHPGGRVILADGAEAMVAAARRHAEERGILNVEATPMELEWLDMEAASLDGLLVRFGYMLVPDPEAALRDARRVLRPGGRIALAVWDRYEDNPWFRAPIEILVARGLLPAWPPSSTHPFALGDRERLIELLGSAGFVLPEVERLEITYRSPDAATHRRNLLALSSIAGQAVAGLPDDERAAVEAEIDEAFAAYPDPSGAEGAVAVPGAVLVASADA</sequence>
<dbReference type="GO" id="GO:0032259">
    <property type="term" value="P:methylation"/>
    <property type="evidence" value="ECO:0007669"/>
    <property type="project" value="UniProtKB-KW"/>
</dbReference>
<dbReference type="InterPro" id="IPR029063">
    <property type="entry name" value="SAM-dependent_MTases_sf"/>
</dbReference>
<evidence type="ECO:0000313" key="2">
    <source>
        <dbReference type="Proteomes" id="UP000005143"/>
    </source>
</evidence>
<dbReference type="SUPFAM" id="SSF53335">
    <property type="entry name" value="S-adenosyl-L-methionine-dependent methyltransferases"/>
    <property type="match status" value="1"/>
</dbReference>
<keyword evidence="1" id="KW-0808">Transferase</keyword>
<accession>H0E233</accession>
<keyword evidence="1" id="KW-0489">Methyltransferase</keyword>
<dbReference type="Pfam" id="PF01209">
    <property type="entry name" value="Ubie_methyltran"/>
    <property type="match status" value="1"/>
</dbReference>
<proteinExistence type="predicted"/>
<dbReference type="PANTHER" id="PTHR42912:SF93">
    <property type="entry name" value="N6-ADENOSINE-METHYLTRANSFERASE TMT1A"/>
    <property type="match status" value="1"/>
</dbReference>
<dbReference type="InterPro" id="IPR050508">
    <property type="entry name" value="Methyltransf_Superfamily"/>
</dbReference>
<dbReference type="Gene3D" id="3.40.50.150">
    <property type="entry name" value="Vaccinia Virus protein VP39"/>
    <property type="match status" value="1"/>
</dbReference>
<organism evidence="1 2">
    <name type="scientific">Patulibacter medicamentivorans</name>
    <dbReference type="NCBI Taxonomy" id="1097667"/>
    <lineage>
        <taxon>Bacteria</taxon>
        <taxon>Bacillati</taxon>
        <taxon>Actinomycetota</taxon>
        <taxon>Thermoleophilia</taxon>
        <taxon>Solirubrobacterales</taxon>
        <taxon>Patulibacteraceae</taxon>
        <taxon>Patulibacter</taxon>
    </lineage>
</organism>
<dbReference type="CDD" id="cd02440">
    <property type="entry name" value="AdoMet_MTases"/>
    <property type="match status" value="1"/>
</dbReference>
<comment type="caution">
    <text evidence="1">The sequence shown here is derived from an EMBL/GenBank/DDBJ whole genome shotgun (WGS) entry which is preliminary data.</text>
</comment>
<protein>
    <submittedName>
        <fullName evidence="1">Putative methyltransferase</fullName>
    </submittedName>
</protein>
<evidence type="ECO:0000313" key="1">
    <source>
        <dbReference type="EMBL" id="EHN12243.1"/>
    </source>
</evidence>